<dbReference type="AlphaFoldDB" id="A0A5M8Q386"/>
<proteinExistence type="predicted"/>
<comment type="caution">
    <text evidence="3">The sequence shown here is derived from an EMBL/GenBank/DDBJ whole genome shotgun (WGS) entry which is preliminary data.</text>
</comment>
<evidence type="ECO:0000259" key="2">
    <source>
        <dbReference type="Pfam" id="PF18962"/>
    </source>
</evidence>
<reference evidence="3 4" key="1">
    <citation type="submission" date="2019-07" db="EMBL/GenBank/DDBJ databases">
        <authorList>
            <person name="Qu J.-H."/>
        </authorList>
    </citation>
    <scope>NUCLEOTIDE SEQUENCE [LARGE SCALE GENOMIC DNA]</scope>
    <source>
        <strain evidence="3 4">MDT1-10-3</strain>
    </source>
</reference>
<sequence length="591" mass="65014">MRLSLPMLLMCVVSLLQVEANGQRTILYHENFSGSASNITHNWQVGNTPLATRSYAKASRAEHVHTAAAPGTYTLTLEDFSTGGYEEIQVSWGGLRVGDPSVKLEYSYNGGAFMPMEGWKEVSSPWWSKTTADLFTSFNKGKVSLRWTYTATSASTTYALDDITVTGVPYQGNPINPTSTFKWSSRTGGESPYNYAGKDPNRNKNNTFYETDGVKMLWGKEDIGNAGMYVEQVTPDYQYKDAFTIGQQYWGTPGAENYTKSTLYLSVPVEGLSFLVNDIDETPGNSRDIVKIVAYKADGTRLFPQKHLAQTTSFNEYASVGEEYVFRSKTDVTDTDPLDYNEYEVPNTSQEGDISVTFLEAVDRVDIFIYNGVPNGIYKGQQGLAIADISWRNISHPAPKADFTTQSGLDPNPLPVTLTAFTVRKMAEGAQLEWATASEINNDRFVVERSVDGKTFEAIGEVRGSGNSSALVNYSFLDRAPHKGHNYYRLTQHDYDGTSESSKIIYLSVKSAVASVAMTTYPNPATHEVTIKAGTISKEDQTFHILNAAGGIVKTVVLPKNEASVVLPLGEFATGLYLVKSGTSVARFLKQ</sequence>
<organism evidence="3 4">
    <name type="scientific">Rufibacter glacialis</name>
    <dbReference type="NCBI Taxonomy" id="1259555"/>
    <lineage>
        <taxon>Bacteria</taxon>
        <taxon>Pseudomonadati</taxon>
        <taxon>Bacteroidota</taxon>
        <taxon>Cytophagia</taxon>
        <taxon>Cytophagales</taxon>
        <taxon>Hymenobacteraceae</taxon>
        <taxon>Rufibacter</taxon>
    </lineage>
</organism>
<evidence type="ECO:0000313" key="3">
    <source>
        <dbReference type="EMBL" id="KAA6430299.1"/>
    </source>
</evidence>
<gene>
    <name evidence="3" type="ORF">FOE74_21040</name>
</gene>
<dbReference type="OrthoDB" id="1466765at2"/>
<feature type="domain" description="Secretion system C-terminal sorting" evidence="2">
    <location>
        <begin position="521"/>
        <end position="583"/>
    </location>
</feature>
<keyword evidence="1" id="KW-0732">Signal</keyword>
<evidence type="ECO:0000313" key="4">
    <source>
        <dbReference type="Proteomes" id="UP000323866"/>
    </source>
</evidence>
<accession>A0A5M8Q386</accession>
<feature type="chain" id="PRO_5024466056" evidence="1">
    <location>
        <begin position="21"/>
        <end position="591"/>
    </location>
</feature>
<dbReference type="NCBIfam" id="TIGR04183">
    <property type="entry name" value="Por_Secre_tail"/>
    <property type="match status" value="1"/>
</dbReference>
<name>A0A5M8Q386_9BACT</name>
<evidence type="ECO:0000256" key="1">
    <source>
        <dbReference type="SAM" id="SignalP"/>
    </source>
</evidence>
<dbReference type="Pfam" id="PF18962">
    <property type="entry name" value="Por_Secre_tail"/>
    <property type="match status" value="1"/>
</dbReference>
<dbReference type="InterPro" id="IPR026444">
    <property type="entry name" value="Secre_tail"/>
</dbReference>
<feature type="signal peptide" evidence="1">
    <location>
        <begin position="1"/>
        <end position="20"/>
    </location>
</feature>
<reference evidence="3 4" key="2">
    <citation type="submission" date="2019-09" db="EMBL/GenBank/DDBJ databases">
        <title>A bacterium isolated from glacier soil.</title>
        <authorList>
            <person name="Liu Q."/>
        </authorList>
    </citation>
    <scope>NUCLEOTIDE SEQUENCE [LARGE SCALE GENOMIC DNA]</scope>
    <source>
        <strain evidence="3 4">MDT1-10-3</strain>
    </source>
</reference>
<protein>
    <submittedName>
        <fullName evidence="3">T9SS type A sorting domain-containing protein</fullName>
    </submittedName>
</protein>
<dbReference type="EMBL" id="VKKZ01000026">
    <property type="protein sequence ID" value="KAA6430299.1"/>
    <property type="molecule type" value="Genomic_DNA"/>
</dbReference>
<dbReference type="Proteomes" id="UP000323866">
    <property type="component" value="Unassembled WGS sequence"/>
</dbReference>